<dbReference type="Proteomes" id="UP000198569">
    <property type="component" value="Unassembled WGS sequence"/>
</dbReference>
<dbReference type="OrthoDB" id="1330101at2"/>
<proteinExistence type="predicted"/>
<feature type="chain" id="PRO_5011575596" description="YD repeat-containing protein" evidence="1">
    <location>
        <begin position="23"/>
        <end position="259"/>
    </location>
</feature>
<evidence type="ECO:0000313" key="2">
    <source>
        <dbReference type="EMBL" id="SDW82343.1"/>
    </source>
</evidence>
<evidence type="ECO:0000256" key="1">
    <source>
        <dbReference type="SAM" id="SignalP"/>
    </source>
</evidence>
<dbReference type="EMBL" id="FNMV01000005">
    <property type="protein sequence ID" value="SDW82343.1"/>
    <property type="molecule type" value="Genomic_DNA"/>
</dbReference>
<evidence type="ECO:0008006" key="4">
    <source>
        <dbReference type="Google" id="ProtNLM"/>
    </source>
</evidence>
<organism evidence="2 3">
    <name type="scientific">Flavobacterium degerlachei</name>
    <dbReference type="NCBI Taxonomy" id="229203"/>
    <lineage>
        <taxon>Bacteria</taxon>
        <taxon>Pseudomonadati</taxon>
        <taxon>Bacteroidota</taxon>
        <taxon>Flavobacteriia</taxon>
        <taxon>Flavobacteriales</taxon>
        <taxon>Flavobacteriaceae</taxon>
        <taxon>Flavobacterium</taxon>
    </lineage>
</organism>
<sequence>MKKRLNIVLILCSVLAVFCSCSKDKDENMKFLKQLVETSADGTSTTTDFTYNGEEIKSIDGVKQHTDFSYMDGLITKIVVLDKTNKTVNTIEYNYLRGKLVSAKSSDNYIIKYTANSDNSIAYERFDINAEDKEVKIYHGTLYFEKNNFIKDQRTFDNAPSGVSITYTASFEYDAKSNPFHSIMGYEKLLDHNDIISANNSLISVITNSSSQNDQVISSANFYKSTFKYDEDGYPTEKISEAVMPVNGNSEYKKSEYFY</sequence>
<accession>A0A1H2WNU9</accession>
<protein>
    <recommendedName>
        <fullName evidence="4">YD repeat-containing protein</fullName>
    </recommendedName>
</protein>
<name>A0A1H2WNU9_9FLAO</name>
<dbReference type="AlphaFoldDB" id="A0A1H2WNU9"/>
<gene>
    <name evidence="2" type="ORF">SAMN05444338_10517</name>
</gene>
<dbReference type="RefSeq" id="WP_091430838.1">
    <property type="nucleotide sequence ID" value="NZ_FNMV01000005.1"/>
</dbReference>
<reference evidence="3" key="1">
    <citation type="submission" date="2016-10" db="EMBL/GenBank/DDBJ databases">
        <authorList>
            <person name="Varghese N."/>
            <person name="Submissions S."/>
        </authorList>
    </citation>
    <scope>NUCLEOTIDE SEQUENCE [LARGE SCALE GENOMIC DNA]</scope>
    <source>
        <strain evidence="3">DSM 15718</strain>
    </source>
</reference>
<dbReference type="STRING" id="229203.SAMN05444338_10517"/>
<dbReference type="PROSITE" id="PS51257">
    <property type="entry name" value="PROKAR_LIPOPROTEIN"/>
    <property type="match status" value="1"/>
</dbReference>
<evidence type="ECO:0000313" key="3">
    <source>
        <dbReference type="Proteomes" id="UP000198569"/>
    </source>
</evidence>
<keyword evidence="3" id="KW-1185">Reference proteome</keyword>
<feature type="signal peptide" evidence="1">
    <location>
        <begin position="1"/>
        <end position="22"/>
    </location>
</feature>
<keyword evidence="1" id="KW-0732">Signal</keyword>